<name>A0A844AVB3_9RHOB</name>
<organism evidence="3 4">
    <name type="scientific">Tritonibacter aquimaris</name>
    <dbReference type="NCBI Taxonomy" id="2663379"/>
    <lineage>
        <taxon>Bacteria</taxon>
        <taxon>Pseudomonadati</taxon>
        <taxon>Pseudomonadota</taxon>
        <taxon>Alphaproteobacteria</taxon>
        <taxon>Rhodobacterales</taxon>
        <taxon>Paracoccaceae</taxon>
        <taxon>Tritonibacter</taxon>
    </lineage>
</organism>
<protein>
    <recommendedName>
        <fullName evidence="5">VPLPA-CTERM sorting domain-containing protein</fullName>
    </recommendedName>
</protein>
<keyword evidence="1" id="KW-0472">Membrane</keyword>
<reference evidence="3 4" key="1">
    <citation type="submission" date="2019-10" db="EMBL/GenBank/DDBJ databases">
        <title>Epibacterium sp. nov., isolated from seawater.</title>
        <authorList>
            <person name="Zhang X."/>
            <person name="Li N."/>
        </authorList>
    </citation>
    <scope>NUCLEOTIDE SEQUENCE [LARGE SCALE GENOMIC DNA]</scope>
    <source>
        <strain evidence="3 4">SM1969</strain>
    </source>
</reference>
<proteinExistence type="predicted"/>
<evidence type="ECO:0000313" key="4">
    <source>
        <dbReference type="Proteomes" id="UP000436694"/>
    </source>
</evidence>
<evidence type="ECO:0000313" key="3">
    <source>
        <dbReference type="EMBL" id="MQY43408.1"/>
    </source>
</evidence>
<feature type="chain" id="PRO_5032370039" description="VPLPA-CTERM sorting domain-containing protein" evidence="2">
    <location>
        <begin position="46"/>
        <end position="208"/>
    </location>
</feature>
<dbReference type="AlphaFoldDB" id="A0A844AVB3"/>
<gene>
    <name evidence="3" type="ORF">GG681_12205</name>
</gene>
<evidence type="ECO:0000256" key="1">
    <source>
        <dbReference type="SAM" id="Phobius"/>
    </source>
</evidence>
<keyword evidence="1" id="KW-0812">Transmembrane</keyword>
<sequence>MWPKQVNNLNHCKLSIALMVKGFDMKTRIFSAAITLLFAANSAPAATYYFEQNYSEGAKLSGFFEAVDLDGDNVLGSRFDEVQSFTGRFSGNSRVAAFTFTNLLGLLVDLNSTPILGDALPRVDEWLLASDVVTGATVLVSSQPSLPGCDPIACGLIASNTGSDSSTGNFVVAQQSNNGSIAPVPLPATGFLLFGALAGGLALLRRKS</sequence>
<comment type="caution">
    <text evidence="3">The sequence shown here is derived from an EMBL/GenBank/DDBJ whole genome shotgun (WGS) entry which is preliminary data.</text>
</comment>
<feature type="signal peptide" evidence="2">
    <location>
        <begin position="1"/>
        <end position="45"/>
    </location>
</feature>
<keyword evidence="2" id="KW-0732">Signal</keyword>
<dbReference type="Proteomes" id="UP000436694">
    <property type="component" value="Unassembled WGS sequence"/>
</dbReference>
<evidence type="ECO:0008006" key="5">
    <source>
        <dbReference type="Google" id="ProtNLM"/>
    </source>
</evidence>
<evidence type="ECO:0000256" key="2">
    <source>
        <dbReference type="SAM" id="SignalP"/>
    </source>
</evidence>
<feature type="transmembrane region" description="Helical" evidence="1">
    <location>
        <begin position="184"/>
        <end position="204"/>
    </location>
</feature>
<keyword evidence="1" id="KW-1133">Transmembrane helix</keyword>
<accession>A0A844AVB3</accession>
<dbReference type="EMBL" id="WIXK01000005">
    <property type="protein sequence ID" value="MQY43408.1"/>
    <property type="molecule type" value="Genomic_DNA"/>
</dbReference>
<keyword evidence="4" id="KW-1185">Reference proteome</keyword>
<dbReference type="RefSeq" id="WP_153548279.1">
    <property type="nucleotide sequence ID" value="NZ_WIXK01000005.1"/>
</dbReference>